<proteinExistence type="predicted"/>
<keyword evidence="3" id="KW-1185">Reference proteome</keyword>
<dbReference type="AlphaFoldDB" id="A0ABD2CYV9"/>
<keyword evidence="1" id="KW-0812">Transmembrane</keyword>
<comment type="caution">
    <text evidence="2">The sequence shown here is derived from an EMBL/GenBank/DDBJ whole genome shotgun (WGS) entry which is preliminary data.</text>
</comment>
<accession>A0ABD2CYV9</accession>
<protein>
    <submittedName>
        <fullName evidence="2">Uncharacterized protein</fullName>
    </submittedName>
</protein>
<feature type="transmembrane region" description="Helical" evidence="1">
    <location>
        <begin position="49"/>
        <end position="70"/>
    </location>
</feature>
<gene>
    <name evidence="2" type="ORF">V1477_001495</name>
</gene>
<keyword evidence="1" id="KW-0472">Membrane</keyword>
<sequence>MFKSPCTIKRFTVLRDKSLGNTLITLNYILNDALDILCMFISPCHRYNVSLNFLIMLINYLFLYVDYLFLETKCLVYGRINLLLIANTFRLGFNEKACTPYVLPNVSSSTFMVIDFLLPPPCSNALEFAHAC</sequence>
<evidence type="ECO:0000313" key="3">
    <source>
        <dbReference type="Proteomes" id="UP001607303"/>
    </source>
</evidence>
<keyword evidence="1" id="KW-1133">Transmembrane helix</keyword>
<evidence type="ECO:0000256" key="1">
    <source>
        <dbReference type="SAM" id="Phobius"/>
    </source>
</evidence>
<name>A0ABD2CYV9_VESMC</name>
<dbReference type="EMBL" id="JAYRBN010000019">
    <property type="protein sequence ID" value="KAL2750291.1"/>
    <property type="molecule type" value="Genomic_DNA"/>
</dbReference>
<organism evidence="2 3">
    <name type="scientific">Vespula maculifrons</name>
    <name type="common">Eastern yellow jacket</name>
    <name type="synonym">Wasp</name>
    <dbReference type="NCBI Taxonomy" id="7453"/>
    <lineage>
        <taxon>Eukaryota</taxon>
        <taxon>Metazoa</taxon>
        <taxon>Ecdysozoa</taxon>
        <taxon>Arthropoda</taxon>
        <taxon>Hexapoda</taxon>
        <taxon>Insecta</taxon>
        <taxon>Pterygota</taxon>
        <taxon>Neoptera</taxon>
        <taxon>Endopterygota</taxon>
        <taxon>Hymenoptera</taxon>
        <taxon>Apocrita</taxon>
        <taxon>Aculeata</taxon>
        <taxon>Vespoidea</taxon>
        <taxon>Vespidae</taxon>
        <taxon>Vespinae</taxon>
        <taxon>Vespula</taxon>
    </lineage>
</organism>
<dbReference type="Proteomes" id="UP001607303">
    <property type="component" value="Unassembled WGS sequence"/>
</dbReference>
<reference evidence="2 3" key="1">
    <citation type="journal article" date="2024" name="Ann. Entomol. Soc. Am.">
        <title>Genomic analyses of the southern and eastern yellowjacket wasps (Hymenoptera: Vespidae) reveal evolutionary signatures of social life.</title>
        <authorList>
            <person name="Catto M.A."/>
            <person name="Caine P.B."/>
            <person name="Orr S.E."/>
            <person name="Hunt B.G."/>
            <person name="Goodisman M.A.D."/>
        </authorList>
    </citation>
    <scope>NUCLEOTIDE SEQUENCE [LARGE SCALE GENOMIC DNA]</scope>
    <source>
        <strain evidence="2">232</strain>
        <tissue evidence="2">Head and thorax</tissue>
    </source>
</reference>
<evidence type="ECO:0000313" key="2">
    <source>
        <dbReference type="EMBL" id="KAL2750291.1"/>
    </source>
</evidence>